<evidence type="ECO:0000256" key="5">
    <source>
        <dbReference type="PROSITE-ProRule" id="PRU01240"/>
    </source>
</evidence>
<dbReference type="InterPro" id="IPR034202">
    <property type="entry name" value="Subtilisin_Carlsberg-like"/>
</dbReference>
<dbReference type="PANTHER" id="PTHR43399:SF4">
    <property type="entry name" value="CELL WALL-ASSOCIATED PROTEASE"/>
    <property type="match status" value="1"/>
</dbReference>
<dbReference type="PROSITE" id="PS51892">
    <property type="entry name" value="SUBTILASE"/>
    <property type="match status" value="1"/>
</dbReference>
<gene>
    <name evidence="8" type="ORF">N783_21210</name>
</gene>
<feature type="active site" description="Charge relay system" evidence="5">
    <location>
        <position position="247"/>
    </location>
</feature>
<dbReference type="InterPro" id="IPR000209">
    <property type="entry name" value="Peptidase_S8/S53_dom"/>
</dbReference>
<dbReference type="MEROPS" id="S08.030"/>
<dbReference type="EMBL" id="AVPF01000008">
    <property type="protein sequence ID" value="KGX90312.1"/>
    <property type="molecule type" value="Genomic_DNA"/>
</dbReference>
<keyword evidence="2 5" id="KW-0645">Protease</keyword>
<evidence type="ECO:0000256" key="2">
    <source>
        <dbReference type="ARBA" id="ARBA00022670"/>
    </source>
</evidence>
<evidence type="ECO:0000256" key="4">
    <source>
        <dbReference type="ARBA" id="ARBA00022825"/>
    </source>
</evidence>
<accession>A0A0A5I397</accession>
<evidence type="ECO:0000256" key="6">
    <source>
        <dbReference type="RuleBase" id="RU003355"/>
    </source>
</evidence>
<dbReference type="PRINTS" id="PR00723">
    <property type="entry name" value="SUBTILISIN"/>
</dbReference>
<dbReference type="GO" id="GO:0006508">
    <property type="term" value="P:proteolysis"/>
    <property type="evidence" value="ECO:0007669"/>
    <property type="project" value="UniProtKB-KW"/>
</dbReference>
<feature type="active site" description="Charge relay system" evidence="5">
    <location>
        <position position="49"/>
    </location>
</feature>
<dbReference type="InterPro" id="IPR036852">
    <property type="entry name" value="Peptidase_S8/S53_dom_sf"/>
</dbReference>
<evidence type="ECO:0000256" key="3">
    <source>
        <dbReference type="ARBA" id="ARBA00022801"/>
    </source>
</evidence>
<dbReference type="eggNOG" id="COG1404">
    <property type="taxonomic scope" value="Bacteria"/>
</dbReference>
<dbReference type="InterPro" id="IPR015500">
    <property type="entry name" value="Peptidase_S8_subtilisin-rel"/>
</dbReference>
<keyword evidence="4 5" id="KW-0720">Serine protease</keyword>
<dbReference type="InterPro" id="IPR022398">
    <property type="entry name" value="Peptidase_S8_His-AS"/>
</dbReference>
<dbReference type="GO" id="GO:0004252">
    <property type="term" value="F:serine-type endopeptidase activity"/>
    <property type="evidence" value="ECO:0007669"/>
    <property type="project" value="UniProtKB-UniRule"/>
</dbReference>
<protein>
    <submittedName>
        <fullName evidence="8">Serine protease</fullName>
    </submittedName>
</protein>
<dbReference type="InterPro" id="IPR023828">
    <property type="entry name" value="Peptidase_S8_Ser-AS"/>
</dbReference>
<dbReference type="PANTHER" id="PTHR43399">
    <property type="entry name" value="SUBTILISIN-RELATED"/>
    <property type="match status" value="1"/>
</dbReference>
<dbReference type="CDD" id="cd07477">
    <property type="entry name" value="Peptidases_S8_Subtilisin_subset"/>
    <property type="match status" value="1"/>
</dbReference>
<keyword evidence="9" id="KW-1185">Reference proteome</keyword>
<evidence type="ECO:0000313" key="8">
    <source>
        <dbReference type="EMBL" id="KGX90312.1"/>
    </source>
</evidence>
<feature type="active site" description="Charge relay system" evidence="5">
    <location>
        <position position="83"/>
    </location>
</feature>
<dbReference type="Gene3D" id="3.40.50.200">
    <property type="entry name" value="Peptidase S8/S53 domain"/>
    <property type="match status" value="1"/>
</dbReference>
<proteinExistence type="inferred from homology"/>
<dbReference type="PROSITE" id="PS00137">
    <property type="entry name" value="SUBTILASE_HIS"/>
    <property type="match status" value="1"/>
</dbReference>
<reference evidence="8 9" key="1">
    <citation type="submission" date="2013-08" db="EMBL/GenBank/DDBJ databases">
        <authorList>
            <person name="Huang J."/>
            <person name="Wang G."/>
        </authorList>
    </citation>
    <scope>NUCLEOTIDE SEQUENCE [LARGE SCALE GENOMIC DNA]</scope>
    <source>
        <strain evidence="8 9">BH030004</strain>
    </source>
</reference>
<evidence type="ECO:0000259" key="7">
    <source>
        <dbReference type="Pfam" id="PF00082"/>
    </source>
</evidence>
<evidence type="ECO:0000313" key="9">
    <source>
        <dbReference type="Proteomes" id="UP000030403"/>
    </source>
</evidence>
<dbReference type="Pfam" id="PF00082">
    <property type="entry name" value="Peptidase_S8"/>
    <property type="match status" value="1"/>
</dbReference>
<dbReference type="InterPro" id="IPR023827">
    <property type="entry name" value="Peptidase_S8_Asp-AS"/>
</dbReference>
<comment type="caution">
    <text evidence="8">The sequence shown here is derived from an EMBL/GenBank/DDBJ whole genome shotgun (WGS) entry which is preliminary data.</text>
</comment>
<evidence type="ECO:0000256" key="1">
    <source>
        <dbReference type="ARBA" id="ARBA00011073"/>
    </source>
</evidence>
<dbReference type="STRING" id="1385511.GCA_000425225_02176"/>
<feature type="domain" description="Peptidase S8/S53" evidence="7">
    <location>
        <begin position="40"/>
        <end position="290"/>
    </location>
</feature>
<dbReference type="InterPro" id="IPR051048">
    <property type="entry name" value="Peptidase_S8/S53_subtilisin"/>
</dbReference>
<dbReference type="Proteomes" id="UP000030403">
    <property type="component" value="Unassembled WGS sequence"/>
</dbReference>
<dbReference type="RefSeq" id="WP_027448653.1">
    <property type="nucleotide sequence ID" value="NZ_AVPF01000008.1"/>
</dbReference>
<dbReference type="OrthoDB" id="9798386at2"/>
<keyword evidence="3 5" id="KW-0378">Hydrolase</keyword>
<comment type="similarity">
    <text evidence="1 5 6">Belongs to the peptidase S8 family.</text>
</comment>
<dbReference type="AlphaFoldDB" id="A0A0A5I397"/>
<dbReference type="SUPFAM" id="SSF52743">
    <property type="entry name" value="Subtilisin-like"/>
    <property type="match status" value="1"/>
</dbReference>
<sequence>MTKFQLIPHQIDEVLEETNEIPEGVEMIGAPNQWEEDTYGSDTVIAVIDTGCDVNHPDLRDSIIGGRNFSGGNPRNILDQNGHGTHVAGTIAASLNGHGVAGVAPKAKLLILKVMDDKGTTTYQNLVKAVRYATRWRGPNKEKVGVISMSLGGQKDYASLHRSIKNAVKEDILVVCAAGNSGDGNARTPERLYPGYYDEVVQVGAVDFDAKMAEFTNTNDEIDLVAPGVGIRSTYLGGKYATLSGTSMATPHVTGAAALLIDQHRQEGIELSENDLFEALTENTKDLGYSREVEGNGMIYFKDIFE</sequence>
<dbReference type="PROSITE" id="PS00136">
    <property type="entry name" value="SUBTILASE_ASP"/>
    <property type="match status" value="1"/>
</dbReference>
<organism evidence="8 9">
    <name type="scientific">Pontibacillus marinus BH030004 = DSM 16465</name>
    <dbReference type="NCBI Taxonomy" id="1385511"/>
    <lineage>
        <taxon>Bacteria</taxon>
        <taxon>Bacillati</taxon>
        <taxon>Bacillota</taxon>
        <taxon>Bacilli</taxon>
        <taxon>Bacillales</taxon>
        <taxon>Bacillaceae</taxon>
        <taxon>Pontibacillus</taxon>
    </lineage>
</organism>
<dbReference type="PROSITE" id="PS00138">
    <property type="entry name" value="SUBTILASE_SER"/>
    <property type="match status" value="1"/>
</dbReference>
<name>A0A0A5I397_9BACI</name>